<dbReference type="eggNOG" id="COG0640">
    <property type="taxonomic scope" value="Bacteria"/>
</dbReference>
<dbReference type="AlphaFoldDB" id="W0P9I0"/>
<organism evidence="2 3">
    <name type="scientific">Advenella mimigardefordensis (strain DSM 17166 / LMG 22922 / DPN7)</name>
    <dbReference type="NCBI Taxonomy" id="1247726"/>
    <lineage>
        <taxon>Bacteria</taxon>
        <taxon>Pseudomonadati</taxon>
        <taxon>Pseudomonadota</taxon>
        <taxon>Betaproteobacteria</taxon>
        <taxon>Burkholderiales</taxon>
        <taxon>Alcaligenaceae</taxon>
    </lineage>
</organism>
<dbReference type="CDD" id="cd00090">
    <property type="entry name" value="HTH_ARSR"/>
    <property type="match status" value="1"/>
</dbReference>
<dbReference type="SMART" id="SM00418">
    <property type="entry name" value="HTH_ARSR"/>
    <property type="match status" value="1"/>
</dbReference>
<proteinExistence type="predicted"/>
<dbReference type="NCBIfam" id="NF033788">
    <property type="entry name" value="HTH_metalloreg"/>
    <property type="match status" value="1"/>
</dbReference>
<gene>
    <name evidence="2" type="ORF">MIM_c00440</name>
</gene>
<dbReference type="InterPro" id="IPR001845">
    <property type="entry name" value="HTH_ArsR_DNA-bd_dom"/>
</dbReference>
<evidence type="ECO:0000259" key="1">
    <source>
        <dbReference type="PROSITE" id="PS50987"/>
    </source>
</evidence>
<dbReference type="InterPro" id="IPR036388">
    <property type="entry name" value="WH-like_DNA-bd_sf"/>
</dbReference>
<reference evidence="2 3" key="1">
    <citation type="journal article" date="2014" name="Microbiology">
        <title>Unravelling the complete genome sequence of Advenella mimigardefordensis strain DPN7T and novel insights in the catabolism of the xenobiotic polythioester precursor 3,3'-dithiodipropionate.</title>
        <authorList>
            <person name="Wubbeler J.H."/>
            <person name="Hiessl S."/>
            <person name="Schuldes J."/>
            <person name="Thurmer A."/>
            <person name="Daniel R."/>
            <person name="Steinbuchel A."/>
        </authorList>
    </citation>
    <scope>NUCLEOTIDE SEQUENCE [LARGE SCALE GENOMIC DNA]</scope>
    <source>
        <strain evidence="3">DSM 17166 / LMG 22922 / DPN7</strain>
    </source>
</reference>
<dbReference type="PRINTS" id="PR00778">
    <property type="entry name" value="HTHARSR"/>
</dbReference>
<name>W0P9I0_ADVMD</name>
<dbReference type="Gene3D" id="1.10.10.10">
    <property type="entry name" value="Winged helix-like DNA-binding domain superfamily/Winged helix DNA-binding domain"/>
    <property type="match status" value="1"/>
</dbReference>
<accession>W0P9I0</accession>
<dbReference type="InterPro" id="IPR011991">
    <property type="entry name" value="ArsR-like_HTH"/>
</dbReference>
<dbReference type="HOGENOM" id="CLU_097806_0_2_4"/>
<dbReference type="Pfam" id="PF01022">
    <property type="entry name" value="HTH_5"/>
    <property type="match status" value="1"/>
</dbReference>
<dbReference type="PANTHER" id="PTHR38600:SF2">
    <property type="entry name" value="SLL0088 PROTEIN"/>
    <property type="match status" value="1"/>
</dbReference>
<dbReference type="PATRIC" id="fig|1247726.3.peg.48"/>
<keyword evidence="3" id="KW-1185">Reference proteome</keyword>
<dbReference type="PROSITE" id="PS50987">
    <property type="entry name" value="HTH_ARSR_2"/>
    <property type="match status" value="1"/>
</dbReference>
<dbReference type="GO" id="GO:0003700">
    <property type="term" value="F:DNA-binding transcription factor activity"/>
    <property type="evidence" value="ECO:0007669"/>
    <property type="project" value="InterPro"/>
</dbReference>
<protein>
    <submittedName>
        <fullName evidence="2">Transcriptional regulator, ArsR family</fullName>
    </submittedName>
</protein>
<evidence type="ECO:0000313" key="2">
    <source>
        <dbReference type="EMBL" id="AHG62147.1"/>
    </source>
</evidence>
<dbReference type="RefSeq" id="WP_042069767.1">
    <property type="nucleotide sequence ID" value="NZ_CP003915.1"/>
</dbReference>
<dbReference type="Proteomes" id="UP000019095">
    <property type="component" value="Chromosome"/>
</dbReference>
<evidence type="ECO:0000313" key="3">
    <source>
        <dbReference type="Proteomes" id="UP000019095"/>
    </source>
</evidence>
<dbReference type="STRING" id="1247726.MIM_c00440"/>
<sequence length="114" mass="13055">MVKYQKNDLDAVFHALSDPTRRKIIGMLAIRDHCVGELVPSFSTSFVAISKHVKVLERVGLVARRVEGRNHWCALNTRPLNDAYHWLAAYETFWSGRLDGLESTLEEIKKEDSE</sequence>
<dbReference type="SUPFAM" id="SSF46785">
    <property type="entry name" value="Winged helix' DNA-binding domain"/>
    <property type="match status" value="1"/>
</dbReference>
<feature type="domain" description="HTH arsR-type" evidence="1">
    <location>
        <begin position="1"/>
        <end position="95"/>
    </location>
</feature>
<dbReference type="InterPro" id="IPR036390">
    <property type="entry name" value="WH_DNA-bd_sf"/>
</dbReference>
<dbReference type="EMBL" id="CP003915">
    <property type="protein sequence ID" value="AHG62147.1"/>
    <property type="molecule type" value="Genomic_DNA"/>
</dbReference>
<dbReference type="PANTHER" id="PTHR38600">
    <property type="entry name" value="TRANSCRIPTIONAL REGULATORY PROTEIN"/>
    <property type="match status" value="1"/>
</dbReference>
<dbReference type="KEGG" id="amim:MIM_c00440"/>